<comment type="caution">
    <text evidence="1">The sequence shown here is derived from an EMBL/GenBank/DDBJ whole genome shotgun (WGS) entry which is preliminary data.</text>
</comment>
<organism evidence="1 2">
    <name type="scientific">Pseudodesulfovibrio senegalensis</name>
    <dbReference type="NCBI Taxonomy" id="1721087"/>
    <lineage>
        <taxon>Bacteria</taxon>
        <taxon>Pseudomonadati</taxon>
        <taxon>Thermodesulfobacteriota</taxon>
        <taxon>Desulfovibrionia</taxon>
        <taxon>Desulfovibrionales</taxon>
        <taxon>Desulfovibrionaceae</taxon>
    </lineage>
</organism>
<dbReference type="OrthoDB" id="5413830at2"/>
<dbReference type="InterPro" id="IPR002882">
    <property type="entry name" value="CofD"/>
</dbReference>
<dbReference type="InterPro" id="IPR038136">
    <property type="entry name" value="CofD-like_dom_sf"/>
</dbReference>
<dbReference type="AlphaFoldDB" id="A0A6N6N5P1"/>
<dbReference type="EMBL" id="WAIE01000001">
    <property type="protein sequence ID" value="KAB1443502.1"/>
    <property type="molecule type" value="Genomic_DNA"/>
</dbReference>
<evidence type="ECO:0000313" key="1">
    <source>
        <dbReference type="EMBL" id="KAB1443502.1"/>
    </source>
</evidence>
<gene>
    <name evidence="1" type="ORF">F8A88_04445</name>
</gene>
<proteinExistence type="predicted"/>
<dbReference type="CDD" id="cd07187">
    <property type="entry name" value="YvcK_like"/>
    <property type="match status" value="1"/>
</dbReference>
<dbReference type="PANTHER" id="PTHR31240">
    <property type="entry name" value="MATERNAL EFFECT EMBRYO ARREST 18"/>
    <property type="match status" value="1"/>
</dbReference>
<dbReference type="Gene3D" id="3.40.50.10680">
    <property type="entry name" value="CofD-like domains"/>
    <property type="match status" value="1"/>
</dbReference>
<accession>A0A6N6N5P1</accession>
<dbReference type="PANTHER" id="PTHR31240:SF0">
    <property type="entry name" value="MATERNAL EFFECT EMBRYO ARREST 18"/>
    <property type="match status" value="1"/>
</dbReference>
<name>A0A6N6N5P1_9BACT</name>
<reference evidence="1 2" key="1">
    <citation type="journal article" date="2017" name="Int. J. Syst. Evol. Microbiol.">
        <title>Desulfovibrio senegalensis sp. nov., a mesophilic sulfate reducer isolated from marine sediment.</title>
        <authorList>
            <person name="Thioye A."/>
            <person name="Gam Z.B.A."/>
            <person name="Mbengue M."/>
            <person name="Cayol J.L."/>
            <person name="Joseph-Bartoli M."/>
            <person name="Toure-Kane C."/>
            <person name="Labat M."/>
        </authorList>
    </citation>
    <scope>NUCLEOTIDE SEQUENCE [LARGE SCALE GENOMIC DNA]</scope>
    <source>
        <strain evidence="1 2">DSM 101509</strain>
    </source>
</reference>
<protein>
    <submittedName>
        <fullName evidence="1">GAK system CofD-like protein</fullName>
    </submittedName>
</protein>
<dbReference type="Pfam" id="PF01933">
    <property type="entry name" value="CofD"/>
    <property type="match status" value="1"/>
</dbReference>
<sequence>MDRLRERLKTMEHRLERLQADPQNGPRILFFSGGTALRRASSELVRHTWNSVHIVTPFDSGGSSAVLRREFSMPAVGDARNRLLALADTDDPAIAPVADFLGYRLPKEEEASALRREIDAMVRGKHSAMTELPKTAATAIRSCLSDFLDACSPSFDFRNASVGNLVLTALFLRNERRSAPAIDEFATLVRARGTVRLVLDEPLDLMAEYADGKTVVGQHRITGKEVEPVKSRVERIRFVRGTQNVPRSEVRIDEQIRRLISDADLICYPVGSFYTSIVANLLPAGVADAVAANGCPKVFVPNLGLDPELFNTSLSDQVSAIIGFLRRGAIVKAGGSYLDAVLIDSGDAHYPGDVDEVFFEKLGLEILRTPLLDGKRGLADPAGLVRALLALSC</sequence>
<dbReference type="RefSeq" id="WP_151149874.1">
    <property type="nucleotide sequence ID" value="NZ_WAIE01000001.1"/>
</dbReference>
<dbReference type="InterPro" id="IPR027591">
    <property type="entry name" value="CofD-rel_GAK"/>
</dbReference>
<keyword evidence="2" id="KW-1185">Reference proteome</keyword>
<dbReference type="NCBIfam" id="TIGR04357">
    <property type="entry name" value="CofD_rel_GAK"/>
    <property type="match status" value="1"/>
</dbReference>
<evidence type="ECO:0000313" key="2">
    <source>
        <dbReference type="Proteomes" id="UP000438699"/>
    </source>
</evidence>
<dbReference type="GO" id="GO:0043743">
    <property type="term" value="F:LPPG:FO 2-phospho-L-lactate transferase activity"/>
    <property type="evidence" value="ECO:0007669"/>
    <property type="project" value="InterPro"/>
</dbReference>
<dbReference type="Proteomes" id="UP000438699">
    <property type="component" value="Unassembled WGS sequence"/>
</dbReference>
<dbReference type="SUPFAM" id="SSF142338">
    <property type="entry name" value="CofD-like"/>
    <property type="match status" value="1"/>
</dbReference>